<accession>A0ABU2JQF9</accession>
<evidence type="ECO:0000313" key="2">
    <source>
        <dbReference type="EMBL" id="MDT0267225.1"/>
    </source>
</evidence>
<dbReference type="Pfam" id="PF13814">
    <property type="entry name" value="Replic_Relax"/>
    <property type="match status" value="1"/>
</dbReference>
<name>A0ABU2JQF9_9ACTN</name>
<sequence length="280" mass="31904">MTPRDLWLLEMLHEHRVLTSHHITALWHTAHRVTNRRLRQLHQLHVLDSFRPLTPRGSAPEHYTLGRRGAALLAARWATDVKHLSWRPDSTARTAFSPTLEHDLATTTLLTSLAATHHHDPHRQLTLWLSARSAARLWGDHARPDAYAHWQHDTTVLPFFLEHDTGSETLRRVEAKLAGYAALPTTTPVLIHTPSPAREAHLHQRLAPTARHENLPVATAHHPHAWLPLNPPSRDRLTLDQLAHHWPHLTPALTPEQAEHLPAEGRPQWRPVPPLPLTVR</sequence>
<feature type="region of interest" description="Disordered" evidence="1">
    <location>
        <begin position="258"/>
        <end position="280"/>
    </location>
</feature>
<gene>
    <name evidence="2" type="ORF">RM844_13110</name>
</gene>
<comment type="caution">
    <text evidence="2">The sequence shown here is derived from an EMBL/GenBank/DDBJ whole genome shotgun (WGS) entry which is preliminary data.</text>
</comment>
<dbReference type="RefSeq" id="WP_311667287.1">
    <property type="nucleotide sequence ID" value="NZ_JAVREO010000007.1"/>
</dbReference>
<dbReference type="EMBL" id="JAVREO010000007">
    <property type="protein sequence ID" value="MDT0267225.1"/>
    <property type="molecule type" value="Genomic_DNA"/>
</dbReference>
<keyword evidence="3" id="KW-1185">Reference proteome</keyword>
<dbReference type="InterPro" id="IPR025855">
    <property type="entry name" value="Replic_Relax"/>
</dbReference>
<proteinExistence type="predicted"/>
<evidence type="ECO:0000313" key="3">
    <source>
        <dbReference type="Proteomes" id="UP001183410"/>
    </source>
</evidence>
<protein>
    <submittedName>
        <fullName evidence="2">Replication-relaxation family protein</fullName>
    </submittedName>
</protein>
<evidence type="ECO:0000256" key="1">
    <source>
        <dbReference type="SAM" id="MobiDB-lite"/>
    </source>
</evidence>
<feature type="compositionally biased region" description="Pro residues" evidence="1">
    <location>
        <begin position="270"/>
        <end position="280"/>
    </location>
</feature>
<reference evidence="3" key="1">
    <citation type="submission" date="2023-07" db="EMBL/GenBank/DDBJ databases">
        <title>30 novel species of actinomycetes from the DSMZ collection.</title>
        <authorList>
            <person name="Nouioui I."/>
        </authorList>
    </citation>
    <scope>NUCLEOTIDE SEQUENCE [LARGE SCALE GENOMIC DNA]</scope>
    <source>
        <strain evidence="3">DSM 44915</strain>
    </source>
</reference>
<dbReference type="Proteomes" id="UP001183410">
    <property type="component" value="Unassembled WGS sequence"/>
</dbReference>
<organism evidence="2 3">
    <name type="scientific">Streptomyces chisholmiae</name>
    <dbReference type="NCBI Taxonomy" id="3075540"/>
    <lineage>
        <taxon>Bacteria</taxon>
        <taxon>Bacillati</taxon>
        <taxon>Actinomycetota</taxon>
        <taxon>Actinomycetes</taxon>
        <taxon>Kitasatosporales</taxon>
        <taxon>Streptomycetaceae</taxon>
        <taxon>Streptomyces</taxon>
    </lineage>
</organism>